<gene>
    <name evidence="1" type="ORF">FEV09_07865</name>
</gene>
<name>A0A9X4RL23_9CYAN</name>
<reference evidence="1" key="1">
    <citation type="submission" date="2019-05" db="EMBL/GenBank/DDBJ databases">
        <title>Whole genome sequencing of Pseudanabaena catenata USMAC16.</title>
        <authorList>
            <person name="Khan Z."/>
            <person name="Omar W.M."/>
            <person name="Convey P."/>
            <person name="Merican F."/>
            <person name="Najimudin N."/>
        </authorList>
    </citation>
    <scope>NUCLEOTIDE SEQUENCE</scope>
    <source>
        <strain evidence="1">USMAC16</strain>
    </source>
</reference>
<evidence type="ECO:0000313" key="2">
    <source>
        <dbReference type="Proteomes" id="UP001152872"/>
    </source>
</evidence>
<dbReference type="EMBL" id="VBTY01000048">
    <property type="protein sequence ID" value="MDG3494474.1"/>
    <property type="molecule type" value="Genomic_DNA"/>
</dbReference>
<proteinExistence type="predicted"/>
<protein>
    <submittedName>
        <fullName evidence="1">Uncharacterized protein</fullName>
    </submittedName>
</protein>
<dbReference type="RefSeq" id="WP_009626547.1">
    <property type="nucleotide sequence ID" value="NZ_VBTY01000048.1"/>
</dbReference>
<sequence>MEIYENMLTYSQVEQALIKLGYAPDFDHPSHTKLTALIPIDGYQSPVVLEFREGWKSELGDVAQLLQVEWLMDDRESVLILDINSLKAIDDTPAIFTEEKLILRETFDRILEAISSDAISSS</sequence>
<accession>A0A9X4RL23</accession>
<comment type="caution">
    <text evidence="1">The sequence shown here is derived from an EMBL/GenBank/DDBJ whole genome shotgun (WGS) entry which is preliminary data.</text>
</comment>
<organism evidence="1 2">
    <name type="scientific">Pseudanabaena catenata USMAC16</name>
    <dbReference type="NCBI Taxonomy" id="1855837"/>
    <lineage>
        <taxon>Bacteria</taxon>
        <taxon>Bacillati</taxon>
        <taxon>Cyanobacteriota</taxon>
        <taxon>Cyanophyceae</taxon>
        <taxon>Pseudanabaenales</taxon>
        <taxon>Pseudanabaenaceae</taxon>
        <taxon>Pseudanabaena</taxon>
    </lineage>
</organism>
<dbReference type="AlphaFoldDB" id="A0A9X4RL23"/>
<evidence type="ECO:0000313" key="1">
    <source>
        <dbReference type="EMBL" id="MDG3494474.1"/>
    </source>
</evidence>
<dbReference type="Proteomes" id="UP001152872">
    <property type="component" value="Unassembled WGS sequence"/>
</dbReference>
<keyword evidence="2" id="KW-1185">Reference proteome</keyword>